<accession>A0AAD8VCK8</accession>
<dbReference type="AlphaFoldDB" id="A0AAD8VCK8"/>
<evidence type="ECO:0000313" key="2">
    <source>
        <dbReference type="EMBL" id="KAK1602687.1"/>
    </source>
</evidence>
<feature type="region of interest" description="Disordered" evidence="1">
    <location>
        <begin position="1"/>
        <end position="85"/>
    </location>
</feature>
<keyword evidence="3" id="KW-1185">Reference proteome</keyword>
<proteinExistence type="predicted"/>
<comment type="caution">
    <text evidence="2">The sequence shown here is derived from an EMBL/GenBank/DDBJ whole genome shotgun (WGS) entry which is preliminary data.</text>
</comment>
<protein>
    <submittedName>
        <fullName evidence="2">Uncharacterized protein</fullName>
    </submittedName>
</protein>
<reference evidence="2" key="1">
    <citation type="submission" date="2023-07" db="EMBL/GenBank/DDBJ databases">
        <title>A chromosome-level genome assembly of Lolium multiflorum.</title>
        <authorList>
            <person name="Chen Y."/>
            <person name="Copetti D."/>
            <person name="Kolliker R."/>
            <person name="Studer B."/>
        </authorList>
    </citation>
    <scope>NUCLEOTIDE SEQUENCE</scope>
    <source>
        <strain evidence="2">02402/16</strain>
        <tissue evidence="2">Leaf</tissue>
    </source>
</reference>
<dbReference type="EMBL" id="JAUUTY010000204">
    <property type="protein sequence ID" value="KAK1602687.1"/>
    <property type="molecule type" value="Genomic_DNA"/>
</dbReference>
<gene>
    <name evidence="2" type="ORF">QYE76_007864</name>
</gene>
<sequence>MEAGARRPSPERMEAGARRPSPERMEAGARRPSPERMEAGARRPSPEAHWRAAGERRATQEGRESAGEIPTSRGGGLLEEVGRRS</sequence>
<dbReference type="Proteomes" id="UP001231189">
    <property type="component" value="Unassembled WGS sequence"/>
</dbReference>
<evidence type="ECO:0000313" key="3">
    <source>
        <dbReference type="Proteomes" id="UP001231189"/>
    </source>
</evidence>
<evidence type="ECO:0000256" key="1">
    <source>
        <dbReference type="SAM" id="MobiDB-lite"/>
    </source>
</evidence>
<name>A0AAD8VCK8_LOLMU</name>
<organism evidence="2 3">
    <name type="scientific">Lolium multiflorum</name>
    <name type="common">Italian ryegrass</name>
    <name type="synonym">Lolium perenne subsp. multiflorum</name>
    <dbReference type="NCBI Taxonomy" id="4521"/>
    <lineage>
        <taxon>Eukaryota</taxon>
        <taxon>Viridiplantae</taxon>
        <taxon>Streptophyta</taxon>
        <taxon>Embryophyta</taxon>
        <taxon>Tracheophyta</taxon>
        <taxon>Spermatophyta</taxon>
        <taxon>Magnoliopsida</taxon>
        <taxon>Liliopsida</taxon>
        <taxon>Poales</taxon>
        <taxon>Poaceae</taxon>
        <taxon>BOP clade</taxon>
        <taxon>Pooideae</taxon>
        <taxon>Poodae</taxon>
        <taxon>Poeae</taxon>
        <taxon>Poeae Chloroplast Group 2 (Poeae type)</taxon>
        <taxon>Loliodinae</taxon>
        <taxon>Loliinae</taxon>
        <taxon>Lolium</taxon>
    </lineage>
</organism>
<feature type="compositionally biased region" description="Basic and acidic residues" evidence="1">
    <location>
        <begin position="1"/>
        <end position="66"/>
    </location>
</feature>